<sequence length="310" mass="33991">MLSTGITILSNEKQLSDSNWVSFKDTILSLARGQGYESYLVRTTLRTVAATFAGHATPVNSSTPSTEEWDLRSGQMGSIIYLDVKDPKAHSLSASNTPYEMWVALHVKFNCSSKVLKGQANKRFCCVKLASRRNMPAHLDELTKLCVKVQRVDGHIRDPEMNSIIVQSLPAVEFTLLMLSLQCFNVTFELVNDLMTFWELVYKKDVEAARIAMVCTHTMYAEPVEEDAKARRLCGGGPHQSLVDVHRAVKAARATARATAAAAMALVVAAAGLAPAPAQTFFISPMPIYALAAMYNSDGDSDVENKLLPF</sequence>
<dbReference type="Proteomes" id="UP001221757">
    <property type="component" value="Unassembled WGS sequence"/>
</dbReference>
<comment type="caution">
    <text evidence="1">The sequence shown here is derived from an EMBL/GenBank/DDBJ whole genome shotgun (WGS) entry which is preliminary data.</text>
</comment>
<name>A0AAD7GZD2_MYCRO</name>
<dbReference type="Pfam" id="PF14223">
    <property type="entry name" value="Retrotran_gag_2"/>
    <property type="match status" value="1"/>
</dbReference>
<evidence type="ECO:0000313" key="2">
    <source>
        <dbReference type="Proteomes" id="UP001221757"/>
    </source>
</evidence>
<evidence type="ECO:0000313" key="1">
    <source>
        <dbReference type="EMBL" id="KAJ7708704.1"/>
    </source>
</evidence>
<accession>A0AAD7GZD2</accession>
<organism evidence="1 2">
    <name type="scientific">Mycena rosella</name>
    <name type="common">Pink bonnet</name>
    <name type="synonym">Agaricus rosellus</name>
    <dbReference type="NCBI Taxonomy" id="1033263"/>
    <lineage>
        <taxon>Eukaryota</taxon>
        <taxon>Fungi</taxon>
        <taxon>Dikarya</taxon>
        <taxon>Basidiomycota</taxon>
        <taxon>Agaricomycotina</taxon>
        <taxon>Agaricomycetes</taxon>
        <taxon>Agaricomycetidae</taxon>
        <taxon>Agaricales</taxon>
        <taxon>Marasmiineae</taxon>
        <taxon>Mycenaceae</taxon>
        <taxon>Mycena</taxon>
    </lineage>
</organism>
<keyword evidence="2" id="KW-1185">Reference proteome</keyword>
<gene>
    <name evidence="1" type="ORF">B0H17DRAFT_1191208</name>
</gene>
<reference evidence="1" key="1">
    <citation type="submission" date="2023-03" db="EMBL/GenBank/DDBJ databases">
        <title>Massive genome expansion in bonnet fungi (Mycena s.s.) driven by repeated elements and novel gene families across ecological guilds.</title>
        <authorList>
            <consortium name="Lawrence Berkeley National Laboratory"/>
            <person name="Harder C.B."/>
            <person name="Miyauchi S."/>
            <person name="Viragh M."/>
            <person name="Kuo A."/>
            <person name="Thoen E."/>
            <person name="Andreopoulos B."/>
            <person name="Lu D."/>
            <person name="Skrede I."/>
            <person name="Drula E."/>
            <person name="Henrissat B."/>
            <person name="Morin E."/>
            <person name="Kohler A."/>
            <person name="Barry K."/>
            <person name="LaButti K."/>
            <person name="Morin E."/>
            <person name="Salamov A."/>
            <person name="Lipzen A."/>
            <person name="Mereny Z."/>
            <person name="Hegedus B."/>
            <person name="Baldrian P."/>
            <person name="Stursova M."/>
            <person name="Weitz H."/>
            <person name="Taylor A."/>
            <person name="Grigoriev I.V."/>
            <person name="Nagy L.G."/>
            <person name="Martin F."/>
            <person name="Kauserud H."/>
        </authorList>
    </citation>
    <scope>NUCLEOTIDE SEQUENCE</scope>
    <source>
        <strain evidence="1">CBHHK067</strain>
    </source>
</reference>
<dbReference type="AlphaFoldDB" id="A0AAD7GZD2"/>
<protein>
    <submittedName>
        <fullName evidence="1">Uncharacterized protein</fullName>
    </submittedName>
</protein>
<dbReference type="EMBL" id="JARKIE010000003">
    <property type="protein sequence ID" value="KAJ7708704.1"/>
    <property type="molecule type" value="Genomic_DNA"/>
</dbReference>
<proteinExistence type="predicted"/>